<evidence type="ECO:0000313" key="7">
    <source>
        <dbReference type="Proteomes" id="UP000184604"/>
    </source>
</evidence>
<gene>
    <name evidence="6" type="ORF">BS101_06865</name>
</gene>
<dbReference type="InterPro" id="IPR051922">
    <property type="entry name" value="Bact_Sporulation_Assoc"/>
</dbReference>
<sequence length="920" mass="102776">MIRKRKQILTLILASVISSTLCYKVNAAYPTRKRLAGEDRYITSLKVAQDGWDSSYYAVLACGEDYPDALSSVPLAKKYDAPILLTHRTYIDSSIVEELKSLKVGKVFIIGGTASISDTILNQLNSLDIQTERIGGVDRYDTSVKIAQKFGKVDTLTVASGEDYADAISIGSAAGAMGVPVLLVPKNIMPDGTKSYIQELNTVINSDYSNKQKGQTTNSSNEGEFRNIKVFVVGDNSVVSDNVAREFENTFKDDVTNEQFGYVERITGSDKYERNINVIARFLEKSTGTDVDYDDDDDDDYTKTDYSTKYDLFSLNNIFVASGDGFADALSGAAEAAKNRAPVILSGTSNSSLIKDLILTKIPNYNNDSTNPEYITVLGGEGVLPNSRVREIFGYIIGDKNTSTGDSSITTFQDSKLEKLIRDKVGKPTGTLAYSDLKDITSLNLSNEGITDISGLESCVNLKSLDLSYNQIKDVKPLLKLYDIKDLNLSHNKISDVSYLSNLTSLEQLNLSDNNISDLSHSRENTKDDDDSDYDKTSDSVFKNMTHLAFLDLSNSNVSGSYSYKNSIDSSDLDELEYLIRLTSLNLKGTNVASLTNLKELETLTTLNLSDTSVSNLDPLEELTDLTYLDLSSNSSIDGDDLEPLQYLTKLKYLNLSNNRIDDLTYLKGLKNLNTLYLEDNPILDYTPILSYENSLYYRDFDISSISGDVTYSKDSTIDGLIKGQISDFENVYEYGDYDKLRFRVLYRPYDTGAYSDTLKGIKQDMDWLQQEIASGGMSSLELKNVNDDLTSVENEISDITKKDAMNSEVANLENQLSSSYNAKDMEKIINKINYKYSDYRYDYYRTLVDRCTSDIQNIKAQIQLIGLQGSGYSSTNTIDSLQNMLEEKQKNKDFAEEKINMYDRYRNFFNAVNSVLEQN</sequence>
<dbReference type="RefSeq" id="WP_073538149.1">
    <property type="nucleotide sequence ID" value="NZ_CP018335.1"/>
</dbReference>
<dbReference type="PANTHER" id="PTHR30032:SF8">
    <property type="entry name" value="GERMINATION-SPECIFIC N-ACETYLMURAMOYL-L-ALANINE AMIDASE"/>
    <property type="match status" value="1"/>
</dbReference>
<evidence type="ECO:0000256" key="1">
    <source>
        <dbReference type="ARBA" id="ARBA00022614"/>
    </source>
</evidence>
<reference evidence="6 7" key="1">
    <citation type="submission" date="2016-12" db="EMBL/GenBank/DDBJ databases">
        <title>Complete genome sequence of Clostridium kluyveri JZZ isolated from the pit mud of a Chinese flavor liquor-making factory.</title>
        <authorList>
            <person name="Wang Y."/>
        </authorList>
    </citation>
    <scope>NUCLEOTIDE SEQUENCE [LARGE SCALE GENOMIC DNA]</scope>
    <source>
        <strain evidence="6 7">JZZ</strain>
    </source>
</reference>
<dbReference type="Gene3D" id="3.40.50.12090">
    <property type="match status" value="1"/>
</dbReference>
<proteinExistence type="predicted"/>
<dbReference type="PANTHER" id="PTHR30032">
    <property type="entry name" value="N-ACETYLMURAMOYL-L-ALANINE AMIDASE-RELATED"/>
    <property type="match status" value="1"/>
</dbReference>
<feature type="coiled-coil region" evidence="3">
    <location>
        <begin position="879"/>
        <end position="906"/>
    </location>
</feature>
<dbReference type="PRINTS" id="PR00019">
    <property type="entry name" value="LEURICHRPT"/>
</dbReference>
<feature type="signal peptide" evidence="5">
    <location>
        <begin position="1"/>
        <end position="27"/>
    </location>
</feature>
<evidence type="ECO:0000313" key="6">
    <source>
        <dbReference type="EMBL" id="APM38479.1"/>
    </source>
</evidence>
<accession>A0A1L5F645</accession>
<dbReference type="SMART" id="SM00365">
    <property type="entry name" value="LRR_SD22"/>
    <property type="match status" value="7"/>
</dbReference>
<keyword evidence="2" id="KW-0677">Repeat</keyword>
<dbReference type="Proteomes" id="UP000184604">
    <property type="component" value="Chromosome"/>
</dbReference>
<name>A0A1L5F645_CLOKL</name>
<feature type="coiled-coil region" evidence="3">
    <location>
        <begin position="783"/>
        <end position="823"/>
    </location>
</feature>
<dbReference type="Pfam" id="PF13855">
    <property type="entry name" value="LRR_8"/>
    <property type="match status" value="1"/>
</dbReference>
<keyword evidence="5" id="KW-0732">Signal</keyword>
<dbReference type="InterPro" id="IPR032675">
    <property type="entry name" value="LRR_dom_sf"/>
</dbReference>
<evidence type="ECO:0000256" key="5">
    <source>
        <dbReference type="SAM" id="SignalP"/>
    </source>
</evidence>
<evidence type="ECO:0000256" key="2">
    <source>
        <dbReference type="ARBA" id="ARBA00022737"/>
    </source>
</evidence>
<dbReference type="InterPro" id="IPR001611">
    <property type="entry name" value="Leu-rich_rpt"/>
</dbReference>
<evidence type="ECO:0000256" key="3">
    <source>
        <dbReference type="SAM" id="Coils"/>
    </source>
</evidence>
<dbReference type="Pfam" id="PF04122">
    <property type="entry name" value="CW_binding_2"/>
    <property type="match status" value="3"/>
</dbReference>
<keyword evidence="1" id="KW-0433">Leucine-rich repeat</keyword>
<dbReference type="InterPro" id="IPR007253">
    <property type="entry name" value="Cell_wall-bd_2"/>
</dbReference>
<dbReference type="Gene3D" id="3.80.10.10">
    <property type="entry name" value="Ribonuclease Inhibitor"/>
    <property type="match status" value="2"/>
</dbReference>
<dbReference type="EMBL" id="CP018335">
    <property type="protein sequence ID" value="APM38479.1"/>
    <property type="molecule type" value="Genomic_DNA"/>
</dbReference>
<feature type="region of interest" description="Disordered" evidence="4">
    <location>
        <begin position="517"/>
        <end position="536"/>
    </location>
</feature>
<keyword evidence="3" id="KW-0175">Coiled coil</keyword>
<protein>
    <submittedName>
        <fullName evidence="6">Cell surface protein</fullName>
    </submittedName>
</protein>
<evidence type="ECO:0000256" key="4">
    <source>
        <dbReference type="SAM" id="MobiDB-lite"/>
    </source>
</evidence>
<dbReference type="OrthoDB" id="1932087at2"/>
<dbReference type="AlphaFoldDB" id="A0A1L5F645"/>
<organism evidence="6 7">
    <name type="scientific">Clostridium kluyveri</name>
    <dbReference type="NCBI Taxonomy" id="1534"/>
    <lineage>
        <taxon>Bacteria</taxon>
        <taxon>Bacillati</taxon>
        <taxon>Bacillota</taxon>
        <taxon>Clostridia</taxon>
        <taxon>Eubacteriales</taxon>
        <taxon>Clostridiaceae</taxon>
        <taxon>Clostridium</taxon>
    </lineage>
</organism>
<dbReference type="SUPFAM" id="SSF52058">
    <property type="entry name" value="L domain-like"/>
    <property type="match status" value="1"/>
</dbReference>
<dbReference type="PROSITE" id="PS51450">
    <property type="entry name" value="LRR"/>
    <property type="match status" value="6"/>
</dbReference>
<feature type="chain" id="PRO_5013381077" evidence="5">
    <location>
        <begin position="28"/>
        <end position="920"/>
    </location>
</feature>
<dbReference type="InterPro" id="IPR025875">
    <property type="entry name" value="Leu-rich_rpt_4"/>
</dbReference>
<dbReference type="Pfam" id="PF12799">
    <property type="entry name" value="LRR_4"/>
    <property type="match status" value="2"/>
</dbReference>